<evidence type="ECO:0000313" key="3">
    <source>
        <dbReference type="Proteomes" id="UP000218702"/>
    </source>
</evidence>
<proteinExistence type="predicted"/>
<keyword evidence="1" id="KW-1133">Transmembrane helix</keyword>
<dbReference type="AlphaFoldDB" id="A0A1Z4V5C8"/>
<name>A0A1Z4V5C8_9CYAN</name>
<keyword evidence="1" id="KW-0472">Membrane</keyword>
<organism evidence="2 3">
    <name type="scientific">Dolichospermum compactum NIES-806</name>
    <dbReference type="NCBI Taxonomy" id="1973481"/>
    <lineage>
        <taxon>Bacteria</taxon>
        <taxon>Bacillati</taxon>
        <taxon>Cyanobacteriota</taxon>
        <taxon>Cyanophyceae</taxon>
        <taxon>Nostocales</taxon>
        <taxon>Aphanizomenonaceae</taxon>
        <taxon>Dolichospermum</taxon>
        <taxon>Dolichospermum compactum</taxon>
    </lineage>
</organism>
<dbReference type="KEGG" id="dcm:NIES806_29380"/>
<feature type="transmembrane region" description="Helical" evidence="1">
    <location>
        <begin position="12"/>
        <end position="36"/>
    </location>
</feature>
<gene>
    <name evidence="2" type="ORF">NIES806_29380</name>
</gene>
<reference evidence="2 3" key="1">
    <citation type="submission" date="2017-06" db="EMBL/GenBank/DDBJ databases">
        <title>Genome sequencing of cyanobaciteial culture collection at National Institute for Environmental Studies (NIES).</title>
        <authorList>
            <person name="Hirose Y."/>
            <person name="Shimura Y."/>
            <person name="Fujisawa T."/>
            <person name="Nakamura Y."/>
            <person name="Kawachi M."/>
        </authorList>
    </citation>
    <scope>NUCLEOTIDE SEQUENCE [LARGE SCALE GENOMIC DNA]</scope>
    <source>
        <strain evidence="2 3">NIES-806</strain>
    </source>
</reference>
<evidence type="ECO:0000313" key="2">
    <source>
        <dbReference type="EMBL" id="BAZ86722.1"/>
    </source>
</evidence>
<evidence type="ECO:0000256" key="1">
    <source>
        <dbReference type="SAM" id="Phobius"/>
    </source>
</evidence>
<sequence length="187" mass="22053">MKFLDNYKFSKIQITLGIFFLCLVGIIGFSLFKVFLADTPERSANKYLKAWKENNVNEMKKLNCFSKEVLDAPNFDVQSWDIQSWNIIETKENNENMDSKYFSIFVKVNYFYGNNSIKRTIVFDVWNSEELFEAGKRAIEDSRQQSLAKILDYTNEWLGKPTDEPIIVNRESYSLEKYCIHEIKEDS</sequence>
<dbReference type="OrthoDB" id="9978214at2"/>
<keyword evidence="3" id="KW-1185">Reference proteome</keyword>
<protein>
    <submittedName>
        <fullName evidence="2">Uncharacterized protein</fullName>
    </submittedName>
</protein>
<dbReference type="RefSeq" id="WP_096668347.1">
    <property type="nucleotide sequence ID" value="NZ_AP018316.1"/>
</dbReference>
<accession>A0A1Z4V5C8</accession>
<dbReference type="Proteomes" id="UP000218702">
    <property type="component" value="Chromosome"/>
</dbReference>
<keyword evidence="1" id="KW-0812">Transmembrane</keyword>
<dbReference type="EMBL" id="AP018316">
    <property type="protein sequence ID" value="BAZ86722.1"/>
    <property type="molecule type" value="Genomic_DNA"/>
</dbReference>